<reference evidence="1 4" key="1">
    <citation type="submission" date="2018-02" db="EMBL/GenBank/DDBJ databases">
        <title>Deep subsurface shale carbon reservoir microbial communities from Ohio and West Virginia, USA.</title>
        <authorList>
            <person name="Wrighton K."/>
        </authorList>
    </citation>
    <scope>NUCLEOTIDE SEQUENCE [LARGE SCALE GENOMIC DNA]</scope>
    <source>
        <strain evidence="1 4">UTICA-S1B6</strain>
    </source>
</reference>
<dbReference type="EMBL" id="PTIT01000065">
    <property type="protein sequence ID" value="PPK49084.1"/>
    <property type="molecule type" value="Genomic_DNA"/>
</dbReference>
<dbReference type="EMBL" id="PTIU01000068">
    <property type="protein sequence ID" value="PPK50548.1"/>
    <property type="molecule type" value="Genomic_DNA"/>
</dbReference>
<dbReference type="Proteomes" id="UP000239648">
    <property type="component" value="Unassembled WGS sequence"/>
</dbReference>
<evidence type="ECO:0000313" key="4">
    <source>
        <dbReference type="Proteomes" id="UP000239648"/>
    </source>
</evidence>
<evidence type="ECO:0000313" key="3">
    <source>
        <dbReference type="Proteomes" id="UP000239446"/>
    </source>
</evidence>
<protein>
    <submittedName>
        <fullName evidence="2">Uncharacterized protein</fullName>
    </submittedName>
</protein>
<dbReference type="Proteomes" id="UP000239446">
    <property type="component" value="Unassembled WGS sequence"/>
</dbReference>
<keyword evidence="4" id="KW-1185">Reference proteome</keyword>
<proteinExistence type="predicted"/>
<accession>A0A2S6G1R9</accession>
<dbReference type="RefSeq" id="WP_104417648.1">
    <property type="nucleotide sequence ID" value="NZ_PTIT01000065.1"/>
</dbReference>
<reference evidence="2 3" key="2">
    <citation type="submission" date="2018-02" db="EMBL/GenBank/DDBJ databases">
        <title>Subsurface microbial communities from deep shales in Ohio and West Virginia, USA.</title>
        <authorList>
            <person name="Wrighton K."/>
        </authorList>
    </citation>
    <scope>NUCLEOTIDE SEQUENCE [LARGE SCALE GENOMIC DNA]</scope>
    <source>
        <strain evidence="2 3">UTICA-S1B9</strain>
    </source>
</reference>
<dbReference type="OrthoDB" id="9967110at2"/>
<organism evidence="2 3">
    <name type="scientific">Marinobacter persicus</name>
    <dbReference type="NCBI Taxonomy" id="930118"/>
    <lineage>
        <taxon>Bacteria</taxon>
        <taxon>Pseudomonadati</taxon>
        <taxon>Pseudomonadota</taxon>
        <taxon>Gammaproteobacteria</taxon>
        <taxon>Pseudomonadales</taxon>
        <taxon>Marinobacteraceae</taxon>
        <taxon>Marinobacter</taxon>
    </lineage>
</organism>
<dbReference type="AlphaFoldDB" id="A0A2S6G1R9"/>
<gene>
    <name evidence="2" type="ORF">B0H24_10682</name>
    <name evidence="1" type="ORF">BY455_1652</name>
</gene>
<name>A0A2S6G1R9_9GAMM</name>
<sequence>MSTQHQVILDARFDQSPIRSVGPDASEINVGLLADTRVKKLLDAITALCSELAKQCFPEEQVTFLHSDFVVTQGSQIQHTSRVYSDGEASRALVDSVSMASFHFCRAVIQNGADLFNMSSKETLTPSQENLLNKFSDDYIAANSGTHLKFPFVIQFPQVSTLGEVAAQGHIEKAPEVEHKIHNYHGIAKIDGGSIDKKTITMRLSSDADRGDRIITVQATTTHELSVAFRAALSKSKKAIVAVHQVKDGKHKLHWRLKAIKVKSEDQSRKLELEMQSQQ</sequence>
<evidence type="ECO:0000313" key="2">
    <source>
        <dbReference type="EMBL" id="PPK50548.1"/>
    </source>
</evidence>
<evidence type="ECO:0000313" key="1">
    <source>
        <dbReference type="EMBL" id="PPK49084.1"/>
    </source>
</evidence>
<comment type="caution">
    <text evidence="2">The sequence shown here is derived from an EMBL/GenBank/DDBJ whole genome shotgun (WGS) entry which is preliminary data.</text>
</comment>